<sequence length="138" mass="16029">MLRSLANVSLRTPHVPLGIELREGLLLLERLQVEVVEELAPEHCFRADTISFSVAIYPEADRVRSAWYDDLTARETDAAKYKKVLAYLARYGATENWEMRVDNGWMRYWFNPSDEVAMVYGVHGDVIRFNQYREVSAE</sequence>
<proteinExistence type="predicted"/>
<dbReference type="Proteomes" id="UP000006062">
    <property type="component" value="Chromosome"/>
</dbReference>
<organism evidence="1 2">
    <name type="scientific">Thiocystis violascens (strain ATCC 17096 / DSM 198 / 6111)</name>
    <name type="common">Chromatium violascens</name>
    <dbReference type="NCBI Taxonomy" id="765911"/>
    <lineage>
        <taxon>Bacteria</taxon>
        <taxon>Pseudomonadati</taxon>
        <taxon>Pseudomonadota</taxon>
        <taxon>Gammaproteobacteria</taxon>
        <taxon>Chromatiales</taxon>
        <taxon>Chromatiaceae</taxon>
        <taxon>Thiocystis</taxon>
    </lineage>
</organism>
<evidence type="ECO:0000313" key="1">
    <source>
        <dbReference type="EMBL" id="AFL74298.1"/>
    </source>
</evidence>
<evidence type="ECO:0000313" key="2">
    <source>
        <dbReference type="Proteomes" id="UP000006062"/>
    </source>
</evidence>
<dbReference type="HOGENOM" id="CLU_1854323_0_0_6"/>
<dbReference type="EMBL" id="CP003154">
    <property type="protein sequence ID" value="AFL74298.1"/>
    <property type="molecule type" value="Genomic_DNA"/>
</dbReference>
<dbReference type="AlphaFoldDB" id="I3YBD0"/>
<name>I3YBD0_THIV6</name>
<reference evidence="1 2" key="1">
    <citation type="submission" date="2012-06" db="EMBL/GenBank/DDBJ databases">
        <title>Complete sequence of Thiocystis violascens DSM 198.</title>
        <authorList>
            <consortium name="US DOE Joint Genome Institute"/>
            <person name="Lucas S."/>
            <person name="Han J."/>
            <person name="Lapidus A."/>
            <person name="Cheng J.-F."/>
            <person name="Goodwin L."/>
            <person name="Pitluck S."/>
            <person name="Peters L."/>
            <person name="Ovchinnikova G."/>
            <person name="Teshima H."/>
            <person name="Detter J.C."/>
            <person name="Han C."/>
            <person name="Tapia R."/>
            <person name="Land M."/>
            <person name="Hauser L."/>
            <person name="Kyrpides N."/>
            <person name="Ivanova N."/>
            <person name="Pagani I."/>
            <person name="Vogl K."/>
            <person name="Liu Z."/>
            <person name="Frigaard N.-U."/>
            <person name="Bryant D."/>
            <person name="Woyke T."/>
        </authorList>
    </citation>
    <scope>NUCLEOTIDE SEQUENCE [LARGE SCALE GENOMIC DNA]</scope>
    <source>
        <strain evidence="2">ATCC 17096 / DSM 198 / 6111</strain>
    </source>
</reference>
<protein>
    <submittedName>
        <fullName evidence="1">Uncharacterized protein</fullName>
    </submittedName>
</protein>
<dbReference type="STRING" id="765911.Thivi_2352"/>
<keyword evidence="2" id="KW-1185">Reference proteome</keyword>
<accession>I3YBD0</accession>
<dbReference type="KEGG" id="tvi:Thivi_2352"/>
<gene>
    <name evidence="1" type="ordered locus">Thivi_2352</name>
</gene>
<dbReference type="eggNOG" id="ENOG5033900">
    <property type="taxonomic scope" value="Bacteria"/>
</dbReference>